<dbReference type="EMBL" id="CAJQZP010000196">
    <property type="protein sequence ID" value="CAG4945046.1"/>
    <property type="molecule type" value="Genomic_DNA"/>
</dbReference>
<name>A0A8S3W801_PARAO</name>
<sequence length="178" mass="19878">MNNSELLDEERCDHDNRIQDSPSLLDDSKATLQISQPNLNDHHDAILSPEMPPVASRNATLSPAIPQLDLGFENLDSTINDISHIDLHNVKPPSVNETESNVNGISSVKTHIENIEKVTVKDLLPLPKKSEQKNIKAMRKQHATVITGTTNKIVLFEKEQKKLAKLAKAQIKVEKKEK</sequence>
<protein>
    <submittedName>
        <fullName evidence="2">(apollo) hypothetical protein</fullName>
    </submittedName>
</protein>
<dbReference type="OrthoDB" id="7333426at2759"/>
<organism evidence="2 3">
    <name type="scientific">Parnassius apollo</name>
    <name type="common">Apollo butterfly</name>
    <name type="synonym">Papilio apollo</name>
    <dbReference type="NCBI Taxonomy" id="110799"/>
    <lineage>
        <taxon>Eukaryota</taxon>
        <taxon>Metazoa</taxon>
        <taxon>Ecdysozoa</taxon>
        <taxon>Arthropoda</taxon>
        <taxon>Hexapoda</taxon>
        <taxon>Insecta</taxon>
        <taxon>Pterygota</taxon>
        <taxon>Neoptera</taxon>
        <taxon>Endopterygota</taxon>
        <taxon>Lepidoptera</taxon>
        <taxon>Glossata</taxon>
        <taxon>Ditrysia</taxon>
        <taxon>Papilionoidea</taxon>
        <taxon>Papilionidae</taxon>
        <taxon>Parnassiinae</taxon>
        <taxon>Parnassini</taxon>
        <taxon>Parnassius</taxon>
        <taxon>Parnassius</taxon>
    </lineage>
</organism>
<keyword evidence="3" id="KW-1185">Reference proteome</keyword>
<dbReference type="AlphaFoldDB" id="A0A8S3W801"/>
<gene>
    <name evidence="2" type="ORF">PAPOLLO_LOCUS3000</name>
</gene>
<evidence type="ECO:0000313" key="3">
    <source>
        <dbReference type="Proteomes" id="UP000691718"/>
    </source>
</evidence>
<proteinExistence type="predicted"/>
<evidence type="ECO:0000256" key="1">
    <source>
        <dbReference type="SAM" id="MobiDB-lite"/>
    </source>
</evidence>
<feature type="region of interest" description="Disordered" evidence="1">
    <location>
        <begin position="1"/>
        <end position="23"/>
    </location>
</feature>
<evidence type="ECO:0000313" key="2">
    <source>
        <dbReference type="EMBL" id="CAG4945046.1"/>
    </source>
</evidence>
<accession>A0A8S3W801</accession>
<feature type="compositionally biased region" description="Basic and acidic residues" evidence="1">
    <location>
        <begin position="9"/>
        <end position="18"/>
    </location>
</feature>
<comment type="caution">
    <text evidence="2">The sequence shown here is derived from an EMBL/GenBank/DDBJ whole genome shotgun (WGS) entry which is preliminary data.</text>
</comment>
<reference evidence="2" key="1">
    <citation type="submission" date="2021-04" db="EMBL/GenBank/DDBJ databases">
        <authorList>
            <person name="Tunstrom K."/>
        </authorList>
    </citation>
    <scope>NUCLEOTIDE SEQUENCE</scope>
</reference>
<dbReference type="Proteomes" id="UP000691718">
    <property type="component" value="Unassembled WGS sequence"/>
</dbReference>